<evidence type="ECO:0000256" key="1">
    <source>
        <dbReference type="ARBA" id="ARBA00002738"/>
    </source>
</evidence>
<feature type="compositionally biased region" description="Basic and acidic residues" evidence="8">
    <location>
        <begin position="85"/>
        <end position="100"/>
    </location>
</feature>
<evidence type="ECO:0000256" key="8">
    <source>
        <dbReference type="SAM" id="MobiDB-lite"/>
    </source>
</evidence>
<feature type="compositionally biased region" description="Low complexity" evidence="8">
    <location>
        <begin position="63"/>
        <end position="75"/>
    </location>
</feature>
<comment type="caution">
    <text evidence="10">The sequence shown here is derived from an EMBL/GenBank/DDBJ whole genome shotgun (WGS) entry which is preliminary data.</text>
</comment>
<dbReference type="GO" id="GO:0005634">
    <property type="term" value="C:nucleus"/>
    <property type="evidence" value="ECO:0007669"/>
    <property type="project" value="UniProtKB-SubCell"/>
</dbReference>
<feature type="compositionally biased region" description="Low complexity" evidence="8">
    <location>
        <begin position="220"/>
        <end position="238"/>
    </location>
</feature>
<keyword evidence="6" id="KW-0963">Cytoplasm</keyword>
<dbReference type="STRING" id="303698.A0A1V6T446"/>
<evidence type="ECO:0000256" key="2">
    <source>
        <dbReference type="ARBA" id="ARBA00004123"/>
    </source>
</evidence>
<feature type="compositionally biased region" description="Polar residues" evidence="8">
    <location>
        <begin position="207"/>
        <end position="216"/>
    </location>
</feature>
<proteinExistence type="inferred from homology"/>
<dbReference type="Proteomes" id="UP000191285">
    <property type="component" value="Unassembled WGS sequence"/>
</dbReference>
<reference evidence="11" key="1">
    <citation type="journal article" date="2017" name="Nat. Microbiol.">
        <title>Global analysis of biosynthetic gene clusters reveals vast potential of secondary metabolite production in Penicillium species.</title>
        <authorList>
            <person name="Nielsen J.C."/>
            <person name="Grijseels S."/>
            <person name="Prigent S."/>
            <person name="Ji B."/>
            <person name="Dainat J."/>
            <person name="Nielsen K.F."/>
            <person name="Frisvad J.C."/>
            <person name="Workman M."/>
            <person name="Nielsen J."/>
        </authorList>
    </citation>
    <scope>NUCLEOTIDE SEQUENCE [LARGE SCALE GENOMIC DNA]</scope>
    <source>
        <strain evidence="11">IBT 24891</strain>
    </source>
</reference>
<evidence type="ECO:0000256" key="4">
    <source>
        <dbReference type="ARBA" id="ARBA00009461"/>
    </source>
</evidence>
<sequence>MPRSRPVKSEPDPVSDKKAPEPGTDDEPLSSSEDELVAEPDDLTMPEVRSRVKSPLLKRETRSPPASARRGAGSSHSQIRSTRKRGFDRTSSKPMGHDDDERGDELFSSYRSSQNKRVKTKTYPTTSFTGAPSSSAISTDKTPNKITNLTRTRVKAEPSEDSESEVESKTSMELGHPGRDDSPSHAPKESSPGFIVPPLHHGESKSSFETVSSIEKQPNALDPSSDLSSSSPLSSAPSDFIDLLRDEDEDEVKPSAPRKWLCPMCKEEVDPDLLLLFEAQPKQRVREQQQFCASHKQSTAGKEWQKHGYPEIDWKTFDQRIKKYFPELEKILAPGSPSYYHNILSGIMKDGKAKNFRLTMMGDGIETISCGYYGTKGAGKMLQAIVDRFSASLRRLSASDNIIKTAGVAGYAQSVLVPELAVCLVKEDMGVDDESARQILRESIDIGEKVNPAIDDEVPIPIEDEL</sequence>
<dbReference type="AlphaFoldDB" id="A0A1V6T446"/>
<keyword evidence="7" id="KW-0539">Nucleus</keyword>
<name>A0A1V6T446_9EURO</name>
<feature type="compositionally biased region" description="Acidic residues" evidence="8">
    <location>
        <begin position="23"/>
        <end position="44"/>
    </location>
</feature>
<evidence type="ECO:0000256" key="3">
    <source>
        <dbReference type="ARBA" id="ARBA00004496"/>
    </source>
</evidence>
<dbReference type="InterPro" id="IPR039024">
    <property type="entry name" value="RTC4"/>
</dbReference>
<evidence type="ECO:0000313" key="11">
    <source>
        <dbReference type="Proteomes" id="UP000191285"/>
    </source>
</evidence>
<dbReference type="GO" id="GO:0005737">
    <property type="term" value="C:cytoplasm"/>
    <property type="evidence" value="ECO:0007669"/>
    <property type="project" value="UniProtKB-SubCell"/>
</dbReference>
<evidence type="ECO:0000256" key="5">
    <source>
        <dbReference type="ARBA" id="ARBA00015162"/>
    </source>
</evidence>
<gene>
    <name evidence="10" type="ORF">PENSTE_c012G08991</name>
</gene>
<dbReference type="PANTHER" id="PTHR41391:SF1">
    <property type="entry name" value="RESTRICTION OF TELOMERE CAPPING PROTEIN 4"/>
    <property type="match status" value="1"/>
</dbReference>
<dbReference type="InterPro" id="IPR028094">
    <property type="entry name" value="RTC4_C"/>
</dbReference>
<comment type="function">
    <text evidence="1">May be involved in a process influencing telomere capping.</text>
</comment>
<dbReference type="PANTHER" id="PTHR41391">
    <property type="entry name" value="RESTRICTION OF TELOMERE CAPPING PROTEIN 4"/>
    <property type="match status" value="1"/>
</dbReference>
<organism evidence="10 11">
    <name type="scientific">Penicillium steckii</name>
    <dbReference type="NCBI Taxonomy" id="303698"/>
    <lineage>
        <taxon>Eukaryota</taxon>
        <taxon>Fungi</taxon>
        <taxon>Dikarya</taxon>
        <taxon>Ascomycota</taxon>
        <taxon>Pezizomycotina</taxon>
        <taxon>Eurotiomycetes</taxon>
        <taxon>Eurotiomycetidae</taxon>
        <taxon>Eurotiales</taxon>
        <taxon>Aspergillaceae</taxon>
        <taxon>Penicillium</taxon>
    </lineage>
</organism>
<evidence type="ECO:0000256" key="6">
    <source>
        <dbReference type="ARBA" id="ARBA00022490"/>
    </source>
</evidence>
<feature type="compositionally biased region" description="Polar residues" evidence="8">
    <location>
        <begin position="122"/>
        <end position="151"/>
    </location>
</feature>
<evidence type="ECO:0000256" key="7">
    <source>
        <dbReference type="ARBA" id="ARBA00023242"/>
    </source>
</evidence>
<comment type="similarity">
    <text evidence="4">Belongs to the RTC4 family.</text>
</comment>
<dbReference type="EMBL" id="MLKD01000012">
    <property type="protein sequence ID" value="OQE21052.1"/>
    <property type="molecule type" value="Genomic_DNA"/>
</dbReference>
<dbReference type="Pfam" id="PF14474">
    <property type="entry name" value="RTC4"/>
    <property type="match status" value="1"/>
</dbReference>
<dbReference type="SMART" id="SM01312">
    <property type="entry name" value="RTC4"/>
    <property type="match status" value="1"/>
</dbReference>
<evidence type="ECO:0000259" key="9">
    <source>
        <dbReference type="SMART" id="SM01312"/>
    </source>
</evidence>
<feature type="region of interest" description="Disordered" evidence="8">
    <location>
        <begin position="1"/>
        <end position="238"/>
    </location>
</feature>
<protein>
    <recommendedName>
        <fullName evidence="5">Restriction of telomere capping protein 4</fullName>
    </recommendedName>
</protein>
<feature type="compositionally biased region" description="Basic and acidic residues" evidence="8">
    <location>
        <begin position="166"/>
        <end position="188"/>
    </location>
</feature>
<comment type="subcellular location">
    <subcellularLocation>
        <location evidence="3">Cytoplasm</location>
    </subcellularLocation>
    <subcellularLocation>
        <location evidence="2">Nucleus</location>
    </subcellularLocation>
</comment>
<feature type="compositionally biased region" description="Basic and acidic residues" evidence="8">
    <location>
        <begin position="7"/>
        <end position="20"/>
    </location>
</feature>
<keyword evidence="11" id="KW-1185">Reference proteome</keyword>
<dbReference type="OrthoDB" id="128308at2759"/>
<feature type="domain" description="Restriction of telomere capping protein 4 C-terminal" evidence="9">
    <location>
        <begin position="331"/>
        <end position="453"/>
    </location>
</feature>
<evidence type="ECO:0000313" key="10">
    <source>
        <dbReference type="EMBL" id="OQE21052.1"/>
    </source>
</evidence>
<accession>A0A1V6T446</accession>